<reference evidence="2" key="1">
    <citation type="submission" date="2025-08" db="UniProtKB">
        <authorList>
            <consortium name="RefSeq"/>
        </authorList>
    </citation>
    <scope>IDENTIFICATION</scope>
</reference>
<accession>A0ABM4BG85</accession>
<organism evidence="1 2">
    <name type="scientific">Hydra vulgaris</name>
    <name type="common">Hydra</name>
    <name type="synonym">Hydra attenuata</name>
    <dbReference type="NCBI Taxonomy" id="6087"/>
    <lineage>
        <taxon>Eukaryota</taxon>
        <taxon>Metazoa</taxon>
        <taxon>Cnidaria</taxon>
        <taxon>Hydrozoa</taxon>
        <taxon>Hydroidolina</taxon>
        <taxon>Anthoathecata</taxon>
        <taxon>Aplanulata</taxon>
        <taxon>Hydridae</taxon>
        <taxon>Hydra</taxon>
    </lineage>
</organism>
<gene>
    <name evidence="2" type="primary">LOC136077758</name>
</gene>
<protein>
    <submittedName>
        <fullName evidence="2">Uncharacterized protein LOC136077758 isoform X2</fullName>
    </submittedName>
</protein>
<evidence type="ECO:0000313" key="2">
    <source>
        <dbReference type="RefSeq" id="XP_065648016.1"/>
    </source>
</evidence>
<keyword evidence="1" id="KW-1185">Reference proteome</keyword>
<evidence type="ECO:0000313" key="1">
    <source>
        <dbReference type="Proteomes" id="UP001652625"/>
    </source>
</evidence>
<dbReference type="RefSeq" id="XP_065648016.1">
    <property type="nucleotide sequence ID" value="XM_065791944.1"/>
</dbReference>
<dbReference type="Proteomes" id="UP001652625">
    <property type="component" value="Chromosome 03"/>
</dbReference>
<name>A0ABM4BG85_HYDVU</name>
<dbReference type="GeneID" id="136077758"/>
<proteinExistence type="predicted"/>
<sequence>MDQISSGVVSSSVRTSYQCQYKFDIDGMLKDHPKGASILSEYERTGQLVLMKDLFVRIIVGNLVKDNNCYPNTEKKKSLAMEVINRFPTLRSGNRDCYDAYFRQYVEVI</sequence>